<accession>A0A2T0U3S4</accession>
<reference evidence="2 3" key="1">
    <citation type="submission" date="2018-03" db="EMBL/GenBank/DDBJ databases">
        <title>Genomic Encyclopedia of Type Strains, Phase III (KMG-III): the genomes of soil and plant-associated and newly described type strains.</title>
        <authorList>
            <person name="Whitman W."/>
        </authorList>
    </citation>
    <scope>NUCLEOTIDE SEQUENCE [LARGE SCALE GENOMIC DNA]</scope>
    <source>
        <strain evidence="2 3">CGMCC 1.9313</strain>
    </source>
</reference>
<dbReference type="InterPro" id="IPR041673">
    <property type="entry name" value="TetR_C_23"/>
</dbReference>
<dbReference type="EMBL" id="PVTH01000005">
    <property type="protein sequence ID" value="PRY52550.1"/>
    <property type="molecule type" value="Genomic_DNA"/>
</dbReference>
<dbReference type="OrthoDB" id="977687at2"/>
<dbReference type="SUPFAM" id="SSF48498">
    <property type="entry name" value="Tetracyclin repressor-like, C-terminal domain"/>
    <property type="match status" value="1"/>
</dbReference>
<protein>
    <submittedName>
        <fullName evidence="2">AcrR family transcriptional regulator</fullName>
    </submittedName>
</protein>
<sequence>MEIKDQLQQSYIEHILHHGEQPKTVFLFARDNGITEEEFYGYFGSFESIDIRIWKGLMTDAISEVRSQEVWTEYSSREKALSLFYGFMELLKSKRSFITFSLRNAKAKIGLSNLFEGMKQEFELFSADVIQEGLESGELTDRPFFAAKYKDALWIQLGFVINFWLKDTSAGFDKTDEAIEKGVNVTYNLFERSPIDELFEYGKFLAKNAGIKMPF</sequence>
<evidence type="ECO:0000313" key="2">
    <source>
        <dbReference type="EMBL" id="PRY52550.1"/>
    </source>
</evidence>
<dbReference type="Gene3D" id="1.10.357.10">
    <property type="entry name" value="Tetracycline Repressor, domain 2"/>
    <property type="match status" value="1"/>
</dbReference>
<feature type="domain" description="Tetracyclin repressor-like C-terminal" evidence="1">
    <location>
        <begin position="79"/>
        <end position="205"/>
    </location>
</feature>
<evidence type="ECO:0000313" key="3">
    <source>
        <dbReference type="Proteomes" id="UP000238034"/>
    </source>
</evidence>
<dbReference type="Pfam" id="PF17931">
    <property type="entry name" value="TetR_C_23"/>
    <property type="match status" value="1"/>
</dbReference>
<dbReference type="RefSeq" id="WP_106292982.1">
    <property type="nucleotide sequence ID" value="NZ_PVTH01000005.1"/>
</dbReference>
<name>A0A2T0U3S4_9SPHI</name>
<comment type="caution">
    <text evidence="2">The sequence shown here is derived from an EMBL/GenBank/DDBJ whole genome shotgun (WGS) entry which is preliminary data.</text>
</comment>
<dbReference type="Proteomes" id="UP000238034">
    <property type="component" value="Unassembled WGS sequence"/>
</dbReference>
<organism evidence="2 3">
    <name type="scientific">Arcticibacter pallidicorallinus</name>
    <dbReference type="NCBI Taxonomy" id="1259464"/>
    <lineage>
        <taxon>Bacteria</taxon>
        <taxon>Pseudomonadati</taxon>
        <taxon>Bacteroidota</taxon>
        <taxon>Sphingobacteriia</taxon>
        <taxon>Sphingobacteriales</taxon>
        <taxon>Sphingobacteriaceae</taxon>
        <taxon>Arcticibacter</taxon>
    </lineage>
</organism>
<proteinExistence type="predicted"/>
<keyword evidence="3" id="KW-1185">Reference proteome</keyword>
<evidence type="ECO:0000259" key="1">
    <source>
        <dbReference type="Pfam" id="PF17931"/>
    </source>
</evidence>
<gene>
    <name evidence="2" type="ORF">B0I27_10516</name>
</gene>
<dbReference type="AlphaFoldDB" id="A0A2T0U3S4"/>
<dbReference type="InterPro" id="IPR036271">
    <property type="entry name" value="Tet_transcr_reg_TetR-rel_C_sf"/>
</dbReference>